<protein>
    <recommendedName>
        <fullName evidence="1">SnoaL-like domain-containing protein</fullName>
    </recommendedName>
</protein>
<evidence type="ECO:0000313" key="2">
    <source>
        <dbReference type="EMBL" id="PPQ81701.1"/>
    </source>
</evidence>
<dbReference type="SUPFAM" id="SSF54427">
    <property type="entry name" value="NTF2-like"/>
    <property type="match status" value="1"/>
</dbReference>
<dbReference type="InParanoid" id="A0A409WTA5"/>
<dbReference type="AlphaFoldDB" id="A0A409WTA5"/>
<evidence type="ECO:0000259" key="1">
    <source>
        <dbReference type="Pfam" id="PF12680"/>
    </source>
</evidence>
<proteinExistence type="predicted"/>
<organism evidence="2 3">
    <name type="scientific">Panaeolus cyanescens</name>
    <dbReference type="NCBI Taxonomy" id="181874"/>
    <lineage>
        <taxon>Eukaryota</taxon>
        <taxon>Fungi</taxon>
        <taxon>Dikarya</taxon>
        <taxon>Basidiomycota</taxon>
        <taxon>Agaricomycotina</taxon>
        <taxon>Agaricomycetes</taxon>
        <taxon>Agaricomycetidae</taxon>
        <taxon>Agaricales</taxon>
        <taxon>Agaricineae</taxon>
        <taxon>Galeropsidaceae</taxon>
        <taxon>Panaeolus</taxon>
    </lineage>
</organism>
<dbReference type="InterPro" id="IPR032710">
    <property type="entry name" value="NTF2-like_dom_sf"/>
</dbReference>
<sequence length="134" mass="15125">MSFEESKRVALEWIKLVNDGNYDALRTFAAPSTNWWLSGLTSKASMAGDATYASRIDTLESFRTAFKSFELVTRDVVVEGNTVILENEVTAMSHDGRVYRNNAMVKLRIEEGKIKDIREYVDLLAVFEFMGASV</sequence>
<dbReference type="Pfam" id="PF12680">
    <property type="entry name" value="SnoaL_2"/>
    <property type="match status" value="1"/>
</dbReference>
<feature type="domain" description="SnoaL-like" evidence="1">
    <location>
        <begin position="12"/>
        <end position="116"/>
    </location>
</feature>
<reference evidence="2 3" key="1">
    <citation type="journal article" date="2018" name="Evol. Lett.">
        <title>Horizontal gene cluster transfer increased hallucinogenic mushroom diversity.</title>
        <authorList>
            <person name="Reynolds H.T."/>
            <person name="Vijayakumar V."/>
            <person name="Gluck-Thaler E."/>
            <person name="Korotkin H.B."/>
            <person name="Matheny P.B."/>
            <person name="Slot J.C."/>
        </authorList>
    </citation>
    <scope>NUCLEOTIDE SEQUENCE [LARGE SCALE GENOMIC DNA]</scope>
    <source>
        <strain evidence="2 3">2629</strain>
    </source>
</reference>
<accession>A0A409WTA5</accession>
<dbReference type="Proteomes" id="UP000284842">
    <property type="component" value="Unassembled WGS sequence"/>
</dbReference>
<dbReference type="InterPro" id="IPR037401">
    <property type="entry name" value="SnoaL-like"/>
</dbReference>
<gene>
    <name evidence="2" type="ORF">CVT24_003135</name>
</gene>
<dbReference type="EMBL" id="NHTK01005248">
    <property type="protein sequence ID" value="PPQ81701.1"/>
    <property type="molecule type" value="Genomic_DNA"/>
</dbReference>
<name>A0A409WTA5_9AGAR</name>
<evidence type="ECO:0000313" key="3">
    <source>
        <dbReference type="Proteomes" id="UP000284842"/>
    </source>
</evidence>
<comment type="caution">
    <text evidence="2">The sequence shown here is derived from an EMBL/GenBank/DDBJ whole genome shotgun (WGS) entry which is preliminary data.</text>
</comment>
<dbReference type="OrthoDB" id="4646138at2759"/>
<keyword evidence="3" id="KW-1185">Reference proteome</keyword>
<dbReference type="Gene3D" id="3.10.450.50">
    <property type="match status" value="1"/>
</dbReference>